<reference evidence="2" key="1">
    <citation type="journal article" date="2022" name="bioRxiv">
        <title>Sequencing and chromosome-scale assembly of the giantPleurodeles waltlgenome.</title>
        <authorList>
            <person name="Brown T."/>
            <person name="Elewa A."/>
            <person name="Iarovenko S."/>
            <person name="Subramanian E."/>
            <person name="Araus A.J."/>
            <person name="Petzold A."/>
            <person name="Susuki M."/>
            <person name="Suzuki K.-i.T."/>
            <person name="Hayashi T."/>
            <person name="Toyoda A."/>
            <person name="Oliveira C."/>
            <person name="Osipova E."/>
            <person name="Leigh N.D."/>
            <person name="Simon A."/>
            <person name="Yun M.H."/>
        </authorList>
    </citation>
    <scope>NUCLEOTIDE SEQUENCE</scope>
    <source>
        <strain evidence="2">20211129_DDA</strain>
        <tissue evidence="2">Liver</tissue>
    </source>
</reference>
<dbReference type="AlphaFoldDB" id="A0AAV7WSN7"/>
<dbReference type="Proteomes" id="UP001066276">
    <property type="component" value="Chromosome 1_1"/>
</dbReference>
<proteinExistence type="predicted"/>
<feature type="compositionally biased region" description="Basic and acidic residues" evidence="1">
    <location>
        <begin position="51"/>
        <end position="62"/>
    </location>
</feature>
<comment type="caution">
    <text evidence="2">The sequence shown here is derived from an EMBL/GenBank/DDBJ whole genome shotgun (WGS) entry which is preliminary data.</text>
</comment>
<name>A0AAV7WSN7_PLEWA</name>
<gene>
    <name evidence="2" type="ORF">NDU88_003377</name>
</gene>
<organism evidence="2 3">
    <name type="scientific">Pleurodeles waltl</name>
    <name type="common">Iberian ribbed newt</name>
    <dbReference type="NCBI Taxonomy" id="8319"/>
    <lineage>
        <taxon>Eukaryota</taxon>
        <taxon>Metazoa</taxon>
        <taxon>Chordata</taxon>
        <taxon>Craniata</taxon>
        <taxon>Vertebrata</taxon>
        <taxon>Euteleostomi</taxon>
        <taxon>Amphibia</taxon>
        <taxon>Batrachia</taxon>
        <taxon>Caudata</taxon>
        <taxon>Salamandroidea</taxon>
        <taxon>Salamandridae</taxon>
        <taxon>Pleurodelinae</taxon>
        <taxon>Pleurodeles</taxon>
    </lineage>
</organism>
<sequence>MTRVASECLEGPDPGVCGPQNTMGPKTACPWRRTGGPVIAKLGTNTPGAGHVERRVDEKPQRGENGPTGVSSGAEETH</sequence>
<dbReference type="EMBL" id="JANPWB010000001">
    <property type="protein sequence ID" value="KAJ1215770.1"/>
    <property type="molecule type" value="Genomic_DNA"/>
</dbReference>
<feature type="region of interest" description="Disordered" evidence="1">
    <location>
        <begin position="1"/>
        <end position="78"/>
    </location>
</feature>
<accession>A0AAV7WSN7</accession>
<keyword evidence="3" id="KW-1185">Reference proteome</keyword>
<evidence type="ECO:0000256" key="1">
    <source>
        <dbReference type="SAM" id="MobiDB-lite"/>
    </source>
</evidence>
<evidence type="ECO:0000313" key="3">
    <source>
        <dbReference type="Proteomes" id="UP001066276"/>
    </source>
</evidence>
<evidence type="ECO:0000313" key="2">
    <source>
        <dbReference type="EMBL" id="KAJ1215770.1"/>
    </source>
</evidence>
<protein>
    <submittedName>
        <fullName evidence="2">Uncharacterized protein</fullName>
    </submittedName>
</protein>